<dbReference type="Gene3D" id="3.60.160.10">
    <property type="entry name" value="Mitochondrial biogenesis AIM24"/>
    <property type="match status" value="1"/>
</dbReference>
<dbReference type="RefSeq" id="XP_037140081.1">
    <property type="nucleotide sequence ID" value="XM_037284185.1"/>
</dbReference>
<comment type="similarity">
    <text evidence="2 6">Belongs to the AIM24 family.</text>
</comment>
<accession>A0A7G3ZIS1</accession>
<name>A0A7G3ZIS1_9SACH</name>
<comment type="subcellular location">
    <subcellularLocation>
        <location evidence="1 6">Mitochondrion</location>
    </subcellularLocation>
</comment>
<dbReference type="Proteomes" id="UP000515788">
    <property type="component" value="Chromosome 5"/>
</dbReference>
<evidence type="ECO:0000256" key="3">
    <source>
        <dbReference type="ARBA" id="ARBA00013287"/>
    </source>
</evidence>
<dbReference type="GeneID" id="59326603"/>
<dbReference type="SUPFAM" id="SSF51219">
    <property type="entry name" value="TRAP-like"/>
    <property type="match status" value="1"/>
</dbReference>
<protein>
    <recommendedName>
        <fullName evidence="3 6">Altered inheritance of mitochondria protein 24, mitochondrial</fullName>
    </recommendedName>
</protein>
<dbReference type="OrthoDB" id="5295771at2759"/>
<keyword evidence="5 6" id="KW-0496">Mitochondrion</keyword>
<dbReference type="InterPro" id="IPR036983">
    <property type="entry name" value="AIM24_sf"/>
</dbReference>
<evidence type="ECO:0000256" key="4">
    <source>
        <dbReference type="ARBA" id="ARBA00022946"/>
    </source>
</evidence>
<gene>
    <name evidence="7" type="ORF">HG536_0E03180</name>
</gene>
<evidence type="ECO:0000256" key="1">
    <source>
        <dbReference type="ARBA" id="ARBA00004173"/>
    </source>
</evidence>
<organism evidence="7 8">
    <name type="scientific">Torulaspora globosa</name>
    <dbReference type="NCBI Taxonomy" id="48254"/>
    <lineage>
        <taxon>Eukaryota</taxon>
        <taxon>Fungi</taxon>
        <taxon>Dikarya</taxon>
        <taxon>Ascomycota</taxon>
        <taxon>Saccharomycotina</taxon>
        <taxon>Saccharomycetes</taxon>
        <taxon>Saccharomycetales</taxon>
        <taxon>Saccharomycetaceae</taxon>
        <taxon>Torulaspora</taxon>
    </lineage>
</organism>
<evidence type="ECO:0000256" key="6">
    <source>
        <dbReference type="RuleBase" id="RU363045"/>
    </source>
</evidence>
<dbReference type="PANTHER" id="PTHR36959">
    <property type="entry name" value="ALTERED INHERITANCE OF MITOCHONDRIA PROTEIN 24, MITOCHONDRIAL"/>
    <property type="match status" value="1"/>
</dbReference>
<dbReference type="AlphaFoldDB" id="A0A7G3ZIS1"/>
<keyword evidence="4" id="KW-0809">Transit peptide</keyword>
<evidence type="ECO:0000313" key="8">
    <source>
        <dbReference type="Proteomes" id="UP000515788"/>
    </source>
</evidence>
<reference evidence="7 8" key="1">
    <citation type="submission" date="2020-06" db="EMBL/GenBank/DDBJ databases">
        <title>The yeast mating-type switching endonuclease HO is a domesticated member of an unorthodox homing genetic element family.</title>
        <authorList>
            <person name="Coughlan A.Y."/>
            <person name="Lombardi L."/>
            <person name="Braun-Galleani S."/>
            <person name="Martos A.R."/>
            <person name="Galeote V."/>
            <person name="Bigey F."/>
            <person name="Dequin S."/>
            <person name="Byrne K.P."/>
            <person name="Wolfe K.H."/>
        </authorList>
    </citation>
    <scope>NUCLEOTIDE SEQUENCE [LARGE SCALE GENOMIC DNA]</scope>
    <source>
        <strain evidence="7 8">CBS764</strain>
    </source>
</reference>
<proteinExistence type="inferred from homology"/>
<dbReference type="EMBL" id="CP059250">
    <property type="protein sequence ID" value="QLL33407.1"/>
    <property type="molecule type" value="Genomic_DNA"/>
</dbReference>
<dbReference type="InterPro" id="IPR002838">
    <property type="entry name" value="AIM24"/>
</dbReference>
<dbReference type="Pfam" id="PF01987">
    <property type="entry name" value="AIM24"/>
    <property type="match status" value="1"/>
</dbReference>
<dbReference type="PANTHER" id="PTHR36959:SF2">
    <property type="entry name" value="ALTERED INHERITANCE OF MITOCHONDRIA PROTEIN 24, MITOCHONDRIAL"/>
    <property type="match status" value="1"/>
</dbReference>
<keyword evidence="8" id="KW-1185">Reference proteome</keyword>
<dbReference type="KEGG" id="tgb:HG536_0E03180"/>
<evidence type="ECO:0000256" key="5">
    <source>
        <dbReference type="ARBA" id="ARBA00023128"/>
    </source>
</evidence>
<sequence>MPSMIWRSSSVGPVSRFLSLRQVRFRSNIGTCISDFAIKKKGTGTGCFIELPDFVPLQDSILVKIPSSCEIYGKMNKINAISSDASVQNEPLLAQESVGTVGFSRIVTGEHPANLIMASPTPMSNIAVVKIDSGENDGMYVPEFDQSVLCYSGNLMLRNNNQITGYGVVALAGRGPVYQVILREGEHMVVASESILAYDSQAQIRLIRLQSPYRSPSAMYSFFSRYFQRYYDQVLMKLNKSFATGRVFSKIQGPGTFFLQTQFVPGSRKYLDEELLQITKSEA</sequence>
<dbReference type="GO" id="GO:0005743">
    <property type="term" value="C:mitochondrial inner membrane"/>
    <property type="evidence" value="ECO:0007669"/>
    <property type="project" value="TreeGrafter"/>
</dbReference>
<evidence type="ECO:0000313" key="7">
    <source>
        <dbReference type="EMBL" id="QLL33407.1"/>
    </source>
</evidence>
<evidence type="ECO:0000256" key="2">
    <source>
        <dbReference type="ARBA" id="ARBA00009322"/>
    </source>
</evidence>
<dbReference type="InterPro" id="IPR016031">
    <property type="entry name" value="Trp_RNA-bd_attenuator-like_dom"/>
</dbReference>
<dbReference type="GO" id="GO:0007007">
    <property type="term" value="P:inner mitochondrial membrane organization"/>
    <property type="evidence" value="ECO:0007669"/>
    <property type="project" value="TreeGrafter"/>
</dbReference>